<sequence>MISESLLSEGDSNPLLILPKRECIRFPSTKVVKIGQTYHLQEF</sequence>
<gene>
    <name evidence="1" type="ORF">POREN0001_1952</name>
</gene>
<accession>C3JCT2</accession>
<organism evidence="1 2">
    <name type="scientific">Porphyromonas endodontalis (strain ATCC 35406 / DSM 24491 / JCM 8526 / CCUG 16442 / BCRC 14492 / NCTC 13058 / HG 370)</name>
    <name type="common">Bacteroides endodontalis</name>
    <dbReference type="NCBI Taxonomy" id="553175"/>
    <lineage>
        <taxon>Bacteria</taxon>
        <taxon>Pseudomonadati</taxon>
        <taxon>Bacteroidota</taxon>
        <taxon>Bacteroidia</taxon>
        <taxon>Bacteroidales</taxon>
        <taxon>Porphyromonadaceae</taxon>
        <taxon>Porphyromonas</taxon>
    </lineage>
</organism>
<dbReference type="Proteomes" id="UP000004295">
    <property type="component" value="Unassembled WGS sequence"/>
</dbReference>
<dbReference type="STRING" id="553175.POREN0001_1952"/>
<dbReference type="EMBL" id="ACNN01000035">
    <property type="protein sequence ID" value="EEN81973.1"/>
    <property type="molecule type" value="Genomic_DNA"/>
</dbReference>
<proteinExistence type="predicted"/>
<keyword evidence="2" id="KW-1185">Reference proteome</keyword>
<dbReference type="AlphaFoldDB" id="C3JCT2"/>
<comment type="caution">
    <text evidence="1">The sequence shown here is derived from an EMBL/GenBank/DDBJ whole genome shotgun (WGS) entry which is preliminary data.</text>
</comment>
<reference evidence="1 2" key="1">
    <citation type="submission" date="2009-04" db="EMBL/GenBank/DDBJ databases">
        <authorList>
            <person name="Sebastian Y."/>
            <person name="Madupu R."/>
            <person name="Durkin A.S."/>
            <person name="Torralba M."/>
            <person name="Methe B."/>
            <person name="Sutton G.G."/>
            <person name="Strausberg R.L."/>
            <person name="Nelson K.E."/>
        </authorList>
    </citation>
    <scope>NUCLEOTIDE SEQUENCE [LARGE SCALE GENOMIC DNA]</scope>
    <source>
        <strain evidence="2">ATCC 35406 / BCRC 14492 / JCM 8526 / NCTC 13058 / HG 370</strain>
    </source>
</reference>
<protein>
    <submittedName>
        <fullName evidence="1">Uncharacterized protein</fullName>
    </submittedName>
</protein>
<name>C3JCT2_POREA</name>
<evidence type="ECO:0000313" key="1">
    <source>
        <dbReference type="EMBL" id="EEN81973.1"/>
    </source>
</evidence>
<evidence type="ECO:0000313" key="2">
    <source>
        <dbReference type="Proteomes" id="UP000004295"/>
    </source>
</evidence>